<dbReference type="EMBL" id="JBHMFI010000001">
    <property type="protein sequence ID" value="MFB9072093.1"/>
    <property type="molecule type" value="Genomic_DNA"/>
</dbReference>
<feature type="region of interest" description="Disordered" evidence="1">
    <location>
        <begin position="729"/>
        <end position="759"/>
    </location>
</feature>
<evidence type="ECO:0000259" key="5">
    <source>
        <dbReference type="Pfam" id="PF16371"/>
    </source>
</evidence>
<accession>A0ABV5FZH9</accession>
<keyword evidence="2" id="KW-0812">Transmembrane</keyword>
<dbReference type="Pfam" id="PF16371">
    <property type="entry name" value="MetallophosN"/>
    <property type="match status" value="1"/>
</dbReference>
<sequence length="799" mass="84264">MNSTPSARQTTKQDILLRRSVAIAAGLTLVTTGGIVAPAVAAPSQAADTYAAADTAQTSAEDAGTAWDEQAYRGSVHVEPGSGAAEDTLDGTVFDDLDQDSRQDSDEPGIEGVQVSNGRDIVTTDAEGDYELPAFDHMTVHVTQPSGYQVPMDDDNVAQFFYNHSPEGSPDLRYGGIEPTGPLPEAVNFPLSASEATASSEQHCVIGGDIQTYDKNEVEYARAGAFADLAQRDDYAGCGALFVGDNVGDDLSLYPDVKDLASMLNGPARFLPGNHDLDFDALEGKHEFDTYRSHFGPEYYSYDAGDTHVVTLSNIQYPTQVPAAKGDYTEGIDEQQMEWLRQDIANTPADKAIVIASHAPLADFQDTQERVDGMPYLQEIYEILEGREVTAVSGHMHRTENLREGDRLAAWENLFGEQGLPFTHLTVGAISGDWYSGRQLEGGYPTALQGDGGVPGVVTLDIDGTEVVDRFTRTNGDNEDQMSLSLNTPAYREWYEANIENGGEAEELENPNAVPAEDLGETWLTTNFWMGSTGSTVEVSVDGGEPAEAERTQQMLGEERLTGAEVSDPAAVQEQLVHGGSPANSSMHIWRLPLPADLEAGEHTAEVTATDVHGREFTETLSFTVGGSEGGESGGDIPVEAEVPGLPGDGGNGEDGALVMSVTPGSAELQDAETAGDRVAVAGVLPTVAVTDTRAEGKGWELSGQAGDLSAGEAEITASHLGWSPAVVSSTGGATAGEPVDTELSGGTGLAEPALLGAGDAETRRGTSEFGADLLLEVPVDTEEGSYSGNLSMSLFPID</sequence>
<gene>
    <name evidence="6" type="ORF">ACFFX0_13110</name>
</gene>
<dbReference type="InterPro" id="IPR032288">
    <property type="entry name" value="Metallophos_C"/>
</dbReference>
<dbReference type="Gene3D" id="3.60.21.10">
    <property type="match status" value="1"/>
</dbReference>
<keyword evidence="2" id="KW-1133">Transmembrane helix</keyword>
<dbReference type="SUPFAM" id="SSF56300">
    <property type="entry name" value="Metallo-dependent phosphatases"/>
    <property type="match status" value="1"/>
</dbReference>
<dbReference type="InterPro" id="IPR013783">
    <property type="entry name" value="Ig-like_fold"/>
</dbReference>
<name>A0ABV5FZH9_9MICC</name>
<dbReference type="SUPFAM" id="SSF117074">
    <property type="entry name" value="Hypothetical protein PA1324"/>
    <property type="match status" value="1"/>
</dbReference>
<evidence type="ECO:0000313" key="6">
    <source>
        <dbReference type="EMBL" id="MFB9072093.1"/>
    </source>
</evidence>
<comment type="caution">
    <text evidence="6">The sequence shown here is derived from an EMBL/GenBank/DDBJ whole genome shotgun (WGS) entry which is preliminary data.</text>
</comment>
<keyword evidence="7" id="KW-1185">Reference proteome</keyword>
<dbReference type="PANTHER" id="PTHR43143:SF6">
    <property type="entry name" value="BLL3016 PROTEIN"/>
    <property type="match status" value="1"/>
</dbReference>
<dbReference type="InterPro" id="IPR004843">
    <property type="entry name" value="Calcineurin-like_PHP"/>
</dbReference>
<protein>
    <submittedName>
        <fullName evidence="6">Calcineurin-like phosphoesterase C-terminal domain-containing protein</fullName>
    </submittedName>
</protein>
<dbReference type="Proteomes" id="UP001589575">
    <property type="component" value="Unassembled WGS sequence"/>
</dbReference>
<feature type="domain" description="Calcineurin-like phosphoesterase C-terminal" evidence="4">
    <location>
        <begin position="426"/>
        <end position="617"/>
    </location>
</feature>
<reference evidence="6 7" key="1">
    <citation type="submission" date="2024-09" db="EMBL/GenBank/DDBJ databases">
        <authorList>
            <person name="Sun Q."/>
            <person name="Mori K."/>
        </authorList>
    </citation>
    <scope>NUCLEOTIDE SEQUENCE [LARGE SCALE GENOMIC DNA]</scope>
    <source>
        <strain evidence="6 7">CCM 7609</strain>
    </source>
</reference>
<feature type="domain" description="Calcineurin-like phosphoesterase" evidence="3">
    <location>
        <begin position="208"/>
        <end position="398"/>
    </location>
</feature>
<feature type="region of interest" description="Disordered" evidence="1">
    <location>
        <begin position="97"/>
        <end position="119"/>
    </location>
</feature>
<organism evidence="6 7">
    <name type="scientific">Citricoccus parietis</name>
    <dbReference type="NCBI Taxonomy" id="592307"/>
    <lineage>
        <taxon>Bacteria</taxon>
        <taxon>Bacillati</taxon>
        <taxon>Actinomycetota</taxon>
        <taxon>Actinomycetes</taxon>
        <taxon>Micrococcales</taxon>
        <taxon>Micrococcaceae</taxon>
        <taxon>Citricoccus</taxon>
    </lineage>
</organism>
<feature type="domain" description="Calcineurin-like phosphoesterase N-terminal" evidence="5">
    <location>
        <begin position="105"/>
        <end position="167"/>
    </location>
</feature>
<dbReference type="InterPro" id="IPR051918">
    <property type="entry name" value="STPP_CPPED1"/>
</dbReference>
<dbReference type="Pfam" id="PF16370">
    <property type="entry name" value="MetallophosC"/>
    <property type="match status" value="1"/>
</dbReference>
<keyword evidence="2" id="KW-0472">Membrane</keyword>
<evidence type="ECO:0000313" key="7">
    <source>
        <dbReference type="Proteomes" id="UP001589575"/>
    </source>
</evidence>
<evidence type="ECO:0000259" key="3">
    <source>
        <dbReference type="Pfam" id="PF00149"/>
    </source>
</evidence>
<dbReference type="Pfam" id="PF00149">
    <property type="entry name" value="Metallophos"/>
    <property type="match status" value="1"/>
</dbReference>
<evidence type="ECO:0000256" key="2">
    <source>
        <dbReference type="SAM" id="Phobius"/>
    </source>
</evidence>
<dbReference type="Gene3D" id="2.60.40.10">
    <property type="entry name" value="Immunoglobulins"/>
    <property type="match status" value="1"/>
</dbReference>
<feature type="transmembrane region" description="Helical" evidence="2">
    <location>
        <begin position="21"/>
        <end position="41"/>
    </location>
</feature>
<proteinExistence type="predicted"/>
<dbReference type="InterPro" id="IPR032285">
    <property type="entry name" value="Metallophos_N"/>
</dbReference>
<dbReference type="InterPro" id="IPR029052">
    <property type="entry name" value="Metallo-depent_PP-like"/>
</dbReference>
<evidence type="ECO:0000259" key="4">
    <source>
        <dbReference type="Pfam" id="PF16370"/>
    </source>
</evidence>
<evidence type="ECO:0000256" key="1">
    <source>
        <dbReference type="SAM" id="MobiDB-lite"/>
    </source>
</evidence>
<dbReference type="RefSeq" id="WP_378043496.1">
    <property type="nucleotide sequence ID" value="NZ_JBHLWH010000047.1"/>
</dbReference>
<dbReference type="PANTHER" id="PTHR43143">
    <property type="entry name" value="METALLOPHOSPHOESTERASE, CALCINEURIN SUPERFAMILY"/>
    <property type="match status" value="1"/>
</dbReference>